<sequence length="151" mass="16966">MKKGARLFGGIDMEIKHIQDHLMSVEEGYVRCFLIEGENAALVIDGGVEAGLREMVEKQTSKPLTFLLTHSDPDHTAACGEFEEILMHPAEMARLAQKRKTQSRFIAVQEGDRLDFEPYHFEVVLIPGHTPGSIALWEKEKRFLISGDSVT</sequence>
<dbReference type="InterPro" id="IPR050855">
    <property type="entry name" value="NDM-1-like"/>
</dbReference>
<dbReference type="STRING" id="545696.HOLDEFILI_01001"/>
<proteinExistence type="predicted"/>
<evidence type="ECO:0000313" key="2">
    <source>
        <dbReference type="EMBL" id="EEF68824.1"/>
    </source>
</evidence>
<dbReference type="eggNOG" id="COG0491">
    <property type="taxonomic scope" value="Bacteria"/>
</dbReference>
<dbReference type="InterPro" id="IPR036866">
    <property type="entry name" value="RibonucZ/Hydroxyglut_hydro"/>
</dbReference>
<dbReference type="SUPFAM" id="SSF56281">
    <property type="entry name" value="Metallo-hydrolase/oxidoreductase"/>
    <property type="match status" value="1"/>
</dbReference>
<organism evidence="2 3">
    <name type="scientific">Holdemania filiformis DSM 12042</name>
    <dbReference type="NCBI Taxonomy" id="545696"/>
    <lineage>
        <taxon>Bacteria</taxon>
        <taxon>Bacillati</taxon>
        <taxon>Bacillota</taxon>
        <taxon>Erysipelotrichia</taxon>
        <taxon>Erysipelotrichales</taxon>
        <taxon>Erysipelotrichaceae</taxon>
        <taxon>Holdemania</taxon>
    </lineage>
</organism>
<feature type="non-terminal residue" evidence="2">
    <location>
        <position position="151"/>
    </location>
</feature>
<evidence type="ECO:0000259" key="1">
    <source>
        <dbReference type="SMART" id="SM00849"/>
    </source>
</evidence>
<dbReference type="OrthoDB" id="9761531at2"/>
<reference evidence="2 3" key="1">
    <citation type="submission" date="2008-12" db="EMBL/GenBank/DDBJ databases">
        <authorList>
            <person name="Fulton L."/>
            <person name="Clifton S."/>
            <person name="Fulton B."/>
            <person name="Xu J."/>
            <person name="Minx P."/>
            <person name="Pepin K.H."/>
            <person name="Johnson M."/>
            <person name="Bhonagiri V."/>
            <person name="Nash W.E."/>
            <person name="Mardis E.R."/>
            <person name="Wilson R.K."/>
        </authorList>
    </citation>
    <scope>NUCLEOTIDE SEQUENCE [LARGE SCALE GENOMIC DNA]</scope>
    <source>
        <strain evidence="2 3">DSM 12042</strain>
    </source>
</reference>
<accession>B9Y5B9</accession>
<dbReference type="Pfam" id="PF00753">
    <property type="entry name" value="Lactamase_B"/>
    <property type="match status" value="1"/>
</dbReference>
<dbReference type="Proteomes" id="UP000005950">
    <property type="component" value="Unassembled WGS sequence"/>
</dbReference>
<gene>
    <name evidence="2" type="ORF">HOLDEFILI_01001</name>
</gene>
<comment type="caution">
    <text evidence="2">The sequence shown here is derived from an EMBL/GenBank/DDBJ whole genome shotgun (WGS) entry which is preliminary data.</text>
</comment>
<dbReference type="InterPro" id="IPR001279">
    <property type="entry name" value="Metallo-B-lactamas"/>
</dbReference>
<evidence type="ECO:0000313" key="3">
    <source>
        <dbReference type="Proteomes" id="UP000005950"/>
    </source>
</evidence>
<dbReference type="PANTHER" id="PTHR42951">
    <property type="entry name" value="METALLO-BETA-LACTAMASE DOMAIN-CONTAINING"/>
    <property type="match status" value="1"/>
</dbReference>
<dbReference type="EMBL" id="ACCF01000056">
    <property type="protein sequence ID" value="EEF68824.1"/>
    <property type="molecule type" value="Genomic_DNA"/>
</dbReference>
<dbReference type="PANTHER" id="PTHR42951:SF22">
    <property type="entry name" value="METALLO BETA-LACTAMASE SUPERFAMILY LIPOPROTEIN"/>
    <property type="match status" value="1"/>
</dbReference>
<name>B9Y5B9_9FIRM</name>
<feature type="domain" description="Metallo-beta-lactamase" evidence="1">
    <location>
        <begin position="29"/>
        <end position="149"/>
    </location>
</feature>
<reference evidence="2 3" key="2">
    <citation type="submission" date="2009-02" db="EMBL/GenBank/DDBJ databases">
        <title>Draft genome sequence of Holdemania filiformis DSM 12042.</title>
        <authorList>
            <person name="Sudarsanam P."/>
            <person name="Ley R."/>
            <person name="Guruge J."/>
            <person name="Turnbaugh P.J."/>
            <person name="Mahowald M."/>
            <person name="Liep D."/>
            <person name="Gordon J."/>
        </authorList>
    </citation>
    <scope>NUCLEOTIDE SEQUENCE [LARGE SCALE GENOMIC DNA]</scope>
    <source>
        <strain evidence="2 3">DSM 12042</strain>
    </source>
</reference>
<dbReference type="Gene3D" id="3.60.15.10">
    <property type="entry name" value="Ribonuclease Z/Hydroxyacylglutathione hydrolase-like"/>
    <property type="match status" value="1"/>
</dbReference>
<dbReference type="AlphaFoldDB" id="B9Y5B9"/>
<protein>
    <submittedName>
        <fullName evidence="2">Metallo-beta-lactamase domain protein</fullName>
    </submittedName>
</protein>
<dbReference type="SMART" id="SM00849">
    <property type="entry name" value="Lactamase_B"/>
    <property type="match status" value="1"/>
</dbReference>
<dbReference type="HOGENOM" id="CLU_1735298_0_0_9"/>